<comment type="caution">
    <text evidence="6">The sequence shown here is derived from an EMBL/GenBank/DDBJ whole genome shotgun (WGS) entry which is preliminary data.</text>
</comment>
<dbReference type="InterPro" id="IPR036397">
    <property type="entry name" value="RNaseH_sf"/>
</dbReference>
<protein>
    <submittedName>
        <fullName evidence="6">3'-5' exonuclease</fullName>
    </submittedName>
</protein>
<sequence>MLSLGALTRRPHGRRARELDYAVLGVRATGPEPAPDAGVCEIAVLRMRADGVVTREFNTLIRPRSPVTWRERNGIGRSDVIGAPTAADVVPALTELLSGAVVAGHGLAAASRFLGTDFQPHGLPGGLPGLCTLRTLRSQLDLTEYSLARASYTLNRRWPIARHSALGEVRACARLLAELLRNAPRELHYVGSEPVRSVVPEPGTRNGTPEGSLRLKVRTSPRGSLSEPAVRESVGELATWPYRWRRLELDPALCAGAFGEDDRAAAIRDAELRDAGRRLLAAGAAATGALAATGAARALVRRIH</sequence>
<dbReference type="SMART" id="SM00479">
    <property type="entry name" value="EXOIII"/>
    <property type="match status" value="1"/>
</dbReference>
<dbReference type="InterPro" id="IPR013520">
    <property type="entry name" value="Ribonucl_H"/>
</dbReference>
<dbReference type="InterPro" id="IPR012337">
    <property type="entry name" value="RNaseH-like_sf"/>
</dbReference>
<evidence type="ECO:0000259" key="5">
    <source>
        <dbReference type="SMART" id="SM00479"/>
    </source>
</evidence>
<evidence type="ECO:0000256" key="4">
    <source>
        <dbReference type="SAM" id="MobiDB-lite"/>
    </source>
</evidence>
<dbReference type="EMBL" id="RJMB01000006">
    <property type="protein sequence ID" value="RNL85509.1"/>
    <property type="molecule type" value="Genomic_DNA"/>
</dbReference>
<keyword evidence="1" id="KW-0540">Nuclease</keyword>
<dbReference type="SUPFAM" id="SSF53098">
    <property type="entry name" value="Ribonuclease H-like"/>
    <property type="match status" value="1"/>
</dbReference>
<dbReference type="CDD" id="cd06127">
    <property type="entry name" value="DEDDh"/>
    <property type="match status" value="1"/>
</dbReference>
<feature type="domain" description="Exonuclease" evidence="5">
    <location>
        <begin position="20"/>
        <end position="185"/>
    </location>
</feature>
<dbReference type="GO" id="GO:0008408">
    <property type="term" value="F:3'-5' exonuclease activity"/>
    <property type="evidence" value="ECO:0007669"/>
    <property type="project" value="TreeGrafter"/>
</dbReference>
<accession>A0A3N0ECL9</accession>
<feature type="region of interest" description="Disordered" evidence="4">
    <location>
        <begin position="198"/>
        <end position="226"/>
    </location>
</feature>
<name>A0A3N0ECL9_9ACTN</name>
<dbReference type="PANTHER" id="PTHR30231">
    <property type="entry name" value="DNA POLYMERASE III SUBUNIT EPSILON"/>
    <property type="match status" value="1"/>
</dbReference>
<dbReference type="Proteomes" id="UP000269198">
    <property type="component" value="Unassembled WGS sequence"/>
</dbReference>
<evidence type="ECO:0000256" key="2">
    <source>
        <dbReference type="ARBA" id="ARBA00022801"/>
    </source>
</evidence>
<evidence type="ECO:0000313" key="6">
    <source>
        <dbReference type="EMBL" id="RNL85509.1"/>
    </source>
</evidence>
<evidence type="ECO:0000256" key="3">
    <source>
        <dbReference type="ARBA" id="ARBA00022839"/>
    </source>
</evidence>
<organism evidence="6 7">
    <name type="scientific">Halostreptopolyspora alba</name>
    <dbReference type="NCBI Taxonomy" id="2487137"/>
    <lineage>
        <taxon>Bacteria</taxon>
        <taxon>Bacillati</taxon>
        <taxon>Actinomycetota</taxon>
        <taxon>Actinomycetes</taxon>
        <taxon>Streptosporangiales</taxon>
        <taxon>Nocardiopsidaceae</taxon>
        <taxon>Halostreptopolyspora</taxon>
    </lineage>
</organism>
<evidence type="ECO:0000256" key="1">
    <source>
        <dbReference type="ARBA" id="ARBA00022722"/>
    </source>
</evidence>
<dbReference type="GO" id="GO:0003676">
    <property type="term" value="F:nucleic acid binding"/>
    <property type="evidence" value="ECO:0007669"/>
    <property type="project" value="InterPro"/>
</dbReference>
<dbReference type="Gene3D" id="3.30.420.10">
    <property type="entry name" value="Ribonuclease H-like superfamily/Ribonuclease H"/>
    <property type="match status" value="1"/>
</dbReference>
<dbReference type="OrthoDB" id="190275at2"/>
<evidence type="ECO:0000313" key="7">
    <source>
        <dbReference type="Proteomes" id="UP000269198"/>
    </source>
</evidence>
<keyword evidence="3 6" id="KW-0269">Exonuclease</keyword>
<reference evidence="6 7" key="1">
    <citation type="submission" date="2018-11" db="EMBL/GenBank/DDBJ databases">
        <title>The genome draft of YIM 96095.</title>
        <authorList>
            <person name="Tang S.-K."/>
            <person name="Chunyu W.-X."/>
            <person name="Feng Y.-Z."/>
        </authorList>
    </citation>
    <scope>NUCLEOTIDE SEQUENCE [LARGE SCALE GENOMIC DNA]</scope>
    <source>
        <strain evidence="6 7">YIM 96095</strain>
    </source>
</reference>
<gene>
    <name evidence="6" type="ORF">EFW17_08510</name>
</gene>
<keyword evidence="2" id="KW-0378">Hydrolase</keyword>
<dbReference type="PANTHER" id="PTHR30231:SF4">
    <property type="entry name" value="PROTEIN NEN2"/>
    <property type="match status" value="1"/>
</dbReference>
<keyword evidence="7" id="KW-1185">Reference proteome</keyword>
<proteinExistence type="predicted"/>
<dbReference type="AlphaFoldDB" id="A0A3N0ECL9"/>